<accession>A0A3P2RG94</accession>
<dbReference type="Proteomes" id="UP000275836">
    <property type="component" value="Unassembled WGS sequence"/>
</dbReference>
<dbReference type="EMBL" id="RHGY01000001">
    <property type="protein sequence ID" value="RRG18525.1"/>
    <property type="molecule type" value="Genomic_DNA"/>
</dbReference>
<name>A0A3P2RG94_WEIVI</name>
<proteinExistence type="predicted"/>
<reference evidence="1 2" key="1">
    <citation type="submission" date="2018-10" db="EMBL/GenBank/DDBJ databases">
        <title>Draft genome sequence of Weissella viridescens UCO-SMC3.</title>
        <authorList>
            <person name="Garcia-Cancino A."/>
            <person name="Espinoza-Monje M."/>
            <person name="Albarracin L."/>
            <person name="Garcia-Castillo V."/>
            <person name="Campos-Martin J."/>
            <person name="Nakano Y."/>
            <person name="Guitierrez-Zamorano C."/>
            <person name="Ikeda-Ohtsubo W."/>
            <person name="Morita H."/>
            <person name="Kitazawa H."/>
            <person name="Villena J."/>
        </authorList>
    </citation>
    <scope>NUCLEOTIDE SEQUENCE [LARGE SCALE GENOMIC DNA]</scope>
    <source>
        <strain evidence="1 2">UCO-SMC3</strain>
    </source>
</reference>
<evidence type="ECO:0000313" key="2">
    <source>
        <dbReference type="Proteomes" id="UP000275836"/>
    </source>
</evidence>
<organism evidence="1 2">
    <name type="scientific">Weissella viridescens</name>
    <name type="common">Lactobacillus viridescens</name>
    <dbReference type="NCBI Taxonomy" id="1629"/>
    <lineage>
        <taxon>Bacteria</taxon>
        <taxon>Bacillati</taxon>
        <taxon>Bacillota</taxon>
        <taxon>Bacilli</taxon>
        <taxon>Lactobacillales</taxon>
        <taxon>Lactobacillaceae</taxon>
        <taxon>Weissella</taxon>
    </lineage>
</organism>
<evidence type="ECO:0000313" key="1">
    <source>
        <dbReference type="EMBL" id="RRG18525.1"/>
    </source>
</evidence>
<gene>
    <name evidence="1" type="ORF">D3P96_00640</name>
</gene>
<dbReference type="RefSeq" id="WP_124942501.1">
    <property type="nucleotide sequence ID" value="NZ_RHGY01000001.1"/>
</dbReference>
<sequence>MSQYLIIGNSDFFEDANVSYWDCYLDKSEYVGPHKMLQFSLKGIFCSLKQEKRLIDGILLHMRGQMWLIKAEEFSIPGEMVVVQQGVYKLKKSLKPMAEELRQYTPHLHDALLVNDNHSEGVMIADCQTKEDYYALAKSIERVLGKNDIFKGLPFKIYPSKSQIGRVVLERGECIF</sequence>
<dbReference type="AlphaFoldDB" id="A0A3P2RG94"/>
<comment type="caution">
    <text evidence="1">The sequence shown here is derived from an EMBL/GenBank/DDBJ whole genome shotgun (WGS) entry which is preliminary data.</text>
</comment>
<protein>
    <submittedName>
        <fullName evidence="1">Uncharacterized protein</fullName>
    </submittedName>
</protein>